<keyword evidence="9" id="KW-0234">DNA repair</keyword>
<evidence type="ECO:0000256" key="1">
    <source>
        <dbReference type="ARBA" id="ARBA00018590"/>
    </source>
</evidence>
<keyword evidence="4" id="KW-0479">Metal-binding</keyword>
<feature type="region of interest" description="Disordered" evidence="12">
    <location>
        <begin position="264"/>
        <end position="322"/>
    </location>
</feature>
<evidence type="ECO:0000256" key="5">
    <source>
        <dbReference type="ARBA" id="ARBA00022763"/>
    </source>
</evidence>
<keyword evidence="7" id="KW-1194">Viral DNA replication</keyword>
<evidence type="ECO:0000256" key="12">
    <source>
        <dbReference type="SAM" id="MobiDB-lite"/>
    </source>
</evidence>
<dbReference type="SUPFAM" id="SSF50249">
    <property type="entry name" value="Nucleic acid-binding proteins"/>
    <property type="match status" value="1"/>
</dbReference>
<keyword evidence="5" id="KW-0227">DNA damage</keyword>
<evidence type="ECO:0000256" key="7">
    <source>
        <dbReference type="ARBA" id="ARBA00023109"/>
    </source>
</evidence>
<dbReference type="EMBL" id="LR796420">
    <property type="protein sequence ID" value="CAB4143182.1"/>
    <property type="molecule type" value="Genomic_DNA"/>
</dbReference>
<evidence type="ECO:0000313" key="14">
    <source>
        <dbReference type="EMBL" id="CAB4143182.1"/>
    </source>
</evidence>
<dbReference type="Gene3D" id="3.90.198.10">
    <property type="entry name" value="Replication Fork Single-Stranded Dna Binding Protein"/>
    <property type="match status" value="1"/>
</dbReference>
<reference evidence="14" key="1">
    <citation type="submission" date="2020-04" db="EMBL/GenBank/DDBJ databases">
        <authorList>
            <person name="Chiriac C."/>
            <person name="Salcher M."/>
            <person name="Ghai R."/>
            <person name="Kavagutti S V."/>
        </authorList>
    </citation>
    <scope>NUCLEOTIDE SEQUENCE</scope>
</reference>
<evidence type="ECO:0000256" key="10">
    <source>
        <dbReference type="ARBA" id="ARBA00031936"/>
    </source>
</evidence>
<feature type="compositionally biased region" description="Basic and acidic residues" evidence="12">
    <location>
        <begin position="299"/>
        <end position="312"/>
    </location>
</feature>
<dbReference type="Pfam" id="PF08804">
    <property type="entry name" value="gp32"/>
    <property type="match status" value="1"/>
</dbReference>
<feature type="domain" description="Bacteriophage T4 Gp32 single-stranded DNA-binding" evidence="13">
    <location>
        <begin position="72"/>
        <end position="244"/>
    </location>
</feature>
<evidence type="ECO:0000259" key="13">
    <source>
        <dbReference type="Pfam" id="PF08804"/>
    </source>
</evidence>
<keyword evidence="8" id="KW-0238">DNA-binding</keyword>
<protein>
    <recommendedName>
        <fullName evidence="1">Single-stranded DNA-binding protein</fullName>
    </recommendedName>
    <alternativeName>
        <fullName evidence="10">Gp32</fullName>
    </alternativeName>
    <alternativeName>
        <fullName evidence="11">Helix-destabilizing protein</fullName>
    </alternativeName>
</protein>
<dbReference type="InterPro" id="IPR012340">
    <property type="entry name" value="NA-bd_OB-fold"/>
</dbReference>
<dbReference type="GO" id="GO:0006260">
    <property type="term" value="P:DNA replication"/>
    <property type="evidence" value="ECO:0007669"/>
    <property type="project" value="UniProtKB-KW"/>
</dbReference>
<sequence length="322" mass="36585">MVDSNIFRIFTIEKVKRVIYSNREYCNKTLNFKLNFLNLKISKTMDISLALSRFKSLQNNTKKSDSIWKPANGKSQIRIVPYKFNRDLPFIELYFHYNINNKTYLSPMSFGRPDPIVEFAEKLKRTGDTDDWKAGKKMEPKLRTFLPVVVRGKENEGVKFWGFGKTVYQDILGYIADPDYGDISDPMTGRDIVLEVISAEESNASYPTTTIRVKPGTTKLHDDPAVVKDLLENQKEITELYSELSYAELKGILENWLNPSTASGDDDIVDQLEAPKPASVSTSKPVSKSNPDDEEGDLPWEKPTAKKPKDDVASAFDDLFNS</sequence>
<dbReference type="GO" id="GO:0006281">
    <property type="term" value="P:DNA repair"/>
    <property type="evidence" value="ECO:0007669"/>
    <property type="project" value="UniProtKB-KW"/>
</dbReference>
<dbReference type="GO" id="GO:0039693">
    <property type="term" value="P:viral DNA genome replication"/>
    <property type="evidence" value="ECO:0007669"/>
    <property type="project" value="UniProtKB-KW"/>
</dbReference>
<dbReference type="GO" id="GO:0003697">
    <property type="term" value="F:single-stranded DNA binding"/>
    <property type="evidence" value="ECO:0007669"/>
    <property type="project" value="InterPro"/>
</dbReference>
<name>A0A6J5MAI1_9CAUD</name>
<evidence type="ECO:0000256" key="8">
    <source>
        <dbReference type="ARBA" id="ARBA00023125"/>
    </source>
</evidence>
<keyword evidence="6" id="KW-0862">Zinc</keyword>
<accession>A0A6J5MAI1</accession>
<keyword evidence="3" id="KW-0235">DNA replication</keyword>
<organism evidence="14">
    <name type="scientific">uncultured Caudovirales phage</name>
    <dbReference type="NCBI Taxonomy" id="2100421"/>
    <lineage>
        <taxon>Viruses</taxon>
        <taxon>Duplodnaviria</taxon>
        <taxon>Heunggongvirae</taxon>
        <taxon>Uroviricota</taxon>
        <taxon>Caudoviricetes</taxon>
        <taxon>Peduoviridae</taxon>
        <taxon>Maltschvirus</taxon>
        <taxon>Maltschvirus maltsch</taxon>
    </lineage>
</organism>
<dbReference type="GO" id="GO:0046872">
    <property type="term" value="F:metal ion binding"/>
    <property type="evidence" value="ECO:0007669"/>
    <property type="project" value="UniProtKB-KW"/>
</dbReference>
<feature type="compositionally biased region" description="Polar residues" evidence="12">
    <location>
        <begin position="279"/>
        <end position="289"/>
    </location>
</feature>
<gene>
    <name evidence="14" type="ORF">UFOVP449_131</name>
</gene>
<evidence type="ECO:0000256" key="6">
    <source>
        <dbReference type="ARBA" id="ARBA00022833"/>
    </source>
</evidence>
<evidence type="ECO:0000256" key="9">
    <source>
        <dbReference type="ARBA" id="ARBA00023204"/>
    </source>
</evidence>
<dbReference type="InterPro" id="IPR012339">
    <property type="entry name" value="Phage_T4_Gp32_ssDNA-bd"/>
</dbReference>
<evidence type="ECO:0000256" key="3">
    <source>
        <dbReference type="ARBA" id="ARBA00022705"/>
    </source>
</evidence>
<evidence type="ECO:0000256" key="11">
    <source>
        <dbReference type="ARBA" id="ARBA00032941"/>
    </source>
</evidence>
<proteinExistence type="predicted"/>
<keyword evidence="2" id="KW-0678">Repressor</keyword>
<evidence type="ECO:0000256" key="4">
    <source>
        <dbReference type="ARBA" id="ARBA00022723"/>
    </source>
</evidence>
<dbReference type="InterPro" id="IPR044947">
    <property type="entry name" value="Phage_T4_Gp32_ssDNA-bd_sf"/>
</dbReference>
<evidence type="ECO:0000256" key="2">
    <source>
        <dbReference type="ARBA" id="ARBA00022491"/>
    </source>
</evidence>